<keyword evidence="3" id="KW-1185">Reference proteome</keyword>
<protein>
    <submittedName>
        <fullName evidence="2">Uncharacterized protein</fullName>
    </submittedName>
</protein>
<feature type="region of interest" description="Disordered" evidence="1">
    <location>
        <begin position="339"/>
        <end position="363"/>
    </location>
</feature>
<comment type="caution">
    <text evidence="2">The sequence shown here is derived from an EMBL/GenBank/DDBJ whole genome shotgun (WGS) entry which is preliminary data.</text>
</comment>
<organism evidence="2 3">
    <name type="scientific">Clonostachys rhizophaga</name>
    <dbReference type="NCBI Taxonomy" id="160324"/>
    <lineage>
        <taxon>Eukaryota</taxon>
        <taxon>Fungi</taxon>
        <taxon>Dikarya</taxon>
        <taxon>Ascomycota</taxon>
        <taxon>Pezizomycotina</taxon>
        <taxon>Sordariomycetes</taxon>
        <taxon>Hypocreomycetidae</taxon>
        <taxon>Hypocreales</taxon>
        <taxon>Bionectriaceae</taxon>
        <taxon>Clonostachys</taxon>
    </lineage>
</organism>
<sequence>MSEPDINSVLMTLQSPLPAVRDDRDDEISVEDFGTVCNFLSLFRCIFYVRTLQVGLNRASSEYHRLGDWKQIVRPALTERDFLLIPQDDVQVWSMKIDGFGSMESMMNSDFMAAFWAREEFRLCDSVLVQDPDTLLFRRDLELEIQCNAPLLDWDASEGPLQIVINTRFNIPEESLRESKVLVSSARPAFLRLLAKMEGKQDIPSQFRLSTGLVDLSQGVLPTGGSQALYHLVAEIPQYKDGRWGKIRTRLDPDFDFFYHRDSSTLSILIYASFDAGSMPYLSQRRNSAVPEQKESSDTIGQSSGPSVFGSATPTSSAFPITPNPSVAAPLKQEVVPQPAVKASAKRGNNTQTRIRKGGTDGKEVAVGVDNNIKLPTAL</sequence>
<evidence type="ECO:0000256" key="1">
    <source>
        <dbReference type="SAM" id="MobiDB-lite"/>
    </source>
</evidence>
<dbReference type="OrthoDB" id="5148516at2759"/>
<dbReference type="EMBL" id="CABFNQ020000443">
    <property type="protein sequence ID" value="CAH0014953.1"/>
    <property type="molecule type" value="Genomic_DNA"/>
</dbReference>
<feature type="compositionally biased region" description="Polar residues" evidence="1">
    <location>
        <begin position="298"/>
        <end position="319"/>
    </location>
</feature>
<reference evidence="2" key="1">
    <citation type="submission" date="2021-10" db="EMBL/GenBank/DDBJ databases">
        <authorList>
            <person name="Piombo E."/>
        </authorList>
    </citation>
    <scope>NUCLEOTIDE SEQUENCE</scope>
</reference>
<name>A0A9N9UWZ0_9HYPO</name>
<evidence type="ECO:0000313" key="2">
    <source>
        <dbReference type="EMBL" id="CAH0014953.1"/>
    </source>
</evidence>
<dbReference type="AlphaFoldDB" id="A0A9N9UWZ0"/>
<feature type="region of interest" description="Disordered" evidence="1">
    <location>
        <begin position="285"/>
        <end position="324"/>
    </location>
</feature>
<dbReference type="Proteomes" id="UP000696573">
    <property type="component" value="Unassembled WGS sequence"/>
</dbReference>
<gene>
    <name evidence="2" type="ORF">CRHIZ90672A_00018372</name>
</gene>
<accession>A0A9N9UWZ0</accession>
<evidence type="ECO:0000313" key="3">
    <source>
        <dbReference type="Proteomes" id="UP000696573"/>
    </source>
</evidence>
<proteinExistence type="predicted"/>